<proteinExistence type="predicted"/>
<gene>
    <name evidence="1" type="ORF">TNCT_94801</name>
</gene>
<accession>A0A8X6KX95</accession>
<dbReference type="Proteomes" id="UP000887116">
    <property type="component" value="Unassembled WGS sequence"/>
</dbReference>
<name>A0A8X6KX95_TRICU</name>
<dbReference type="EMBL" id="BMAO01033489">
    <property type="protein sequence ID" value="GFQ89900.1"/>
    <property type="molecule type" value="Genomic_DNA"/>
</dbReference>
<comment type="caution">
    <text evidence="1">The sequence shown here is derived from an EMBL/GenBank/DDBJ whole genome shotgun (WGS) entry which is preliminary data.</text>
</comment>
<evidence type="ECO:0000313" key="2">
    <source>
        <dbReference type="Proteomes" id="UP000887116"/>
    </source>
</evidence>
<evidence type="ECO:0000313" key="1">
    <source>
        <dbReference type="EMBL" id="GFQ89900.1"/>
    </source>
</evidence>
<keyword evidence="2" id="KW-1185">Reference proteome</keyword>
<organism evidence="1 2">
    <name type="scientific">Trichonephila clavata</name>
    <name type="common">Joro spider</name>
    <name type="synonym">Nephila clavata</name>
    <dbReference type="NCBI Taxonomy" id="2740835"/>
    <lineage>
        <taxon>Eukaryota</taxon>
        <taxon>Metazoa</taxon>
        <taxon>Ecdysozoa</taxon>
        <taxon>Arthropoda</taxon>
        <taxon>Chelicerata</taxon>
        <taxon>Arachnida</taxon>
        <taxon>Araneae</taxon>
        <taxon>Araneomorphae</taxon>
        <taxon>Entelegynae</taxon>
        <taxon>Araneoidea</taxon>
        <taxon>Nephilidae</taxon>
        <taxon>Trichonephila</taxon>
    </lineage>
</organism>
<dbReference type="AlphaFoldDB" id="A0A8X6KX95"/>
<protein>
    <submittedName>
        <fullName evidence="1">Uncharacterized protein</fullName>
    </submittedName>
</protein>
<reference evidence="1" key="1">
    <citation type="submission" date="2020-07" db="EMBL/GenBank/DDBJ databases">
        <title>Multicomponent nature underlies the extraordinary mechanical properties of spider dragline silk.</title>
        <authorList>
            <person name="Kono N."/>
            <person name="Nakamura H."/>
            <person name="Mori M."/>
            <person name="Yoshida Y."/>
            <person name="Ohtoshi R."/>
            <person name="Malay A.D."/>
            <person name="Moran D.A.P."/>
            <person name="Tomita M."/>
            <person name="Numata K."/>
            <person name="Arakawa K."/>
        </authorList>
    </citation>
    <scope>NUCLEOTIDE SEQUENCE</scope>
</reference>
<sequence length="91" mass="10344">MSEPSTSMETDPPPATPEERATCELIASLQKEMGYQAPRFDFLKSLIRTETTSMHKNDEALAGLRKDEADVSEWLEHKRGASWLRCYLAQL</sequence>